<accession>A0A2P2IY25</accession>
<dbReference type="EMBL" id="GGEC01005640">
    <property type="protein sequence ID" value="MBW86123.1"/>
    <property type="molecule type" value="Transcribed_RNA"/>
</dbReference>
<name>A0A2P2IY25_RHIMU</name>
<organism evidence="1">
    <name type="scientific">Rhizophora mucronata</name>
    <name type="common">Asiatic mangrove</name>
    <dbReference type="NCBI Taxonomy" id="61149"/>
    <lineage>
        <taxon>Eukaryota</taxon>
        <taxon>Viridiplantae</taxon>
        <taxon>Streptophyta</taxon>
        <taxon>Embryophyta</taxon>
        <taxon>Tracheophyta</taxon>
        <taxon>Spermatophyta</taxon>
        <taxon>Magnoliopsida</taxon>
        <taxon>eudicotyledons</taxon>
        <taxon>Gunneridae</taxon>
        <taxon>Pentapetalae</taxon>
        <taxon>rosids</taxon>
        <taxon>fabids</taxon>
        <taxon>Malpighiales</taxon>
        <taxon>Rhizophoraceae</taxon>
        <taxon>Rhizophora</taxon>
    </lineage>
</organism>
<evidence type="ECO:0000313" key="1">
    <source>
        <dbReference type="EMBL" id="MBW86123.1"/>
    </source>
</evidence>
<reference evidence="1" key="1">
    <citation type="submission" date="2018-02" db="EMBL/GenBank/DDBJ databases">
        <title>Rhizophora mucronata_Transcriptome.</title>
        <authorList>
            <person name="Meera S.P."/>
            <person name="Sreeshan A."/>
            <person name="Augustine A."/>
        </authorList>
    </citation>
    <scope>NUCLEOTIDE SEQUENCE</scope>
    <source>
        <tissue evidence="1">Leaf</tissue>
    </source>
</reference>
<proteinExistence type="predicted"/>
<sequence>MGSFQCMLDVALLMIQRGCFGQWRNMMWSHGMRF</sequence>
<dbReference type="AlphaFoldDB" id="A0A2P2IY25"/>
<protein>
    <submittedName>
        <fullName evidence="1">Uncharacterized protein</fullName>
    </submittedName>
</protein>